<evidence type="ECO:0000313" key="2">
    <source>
        <dbReference type="Proteomes" id="UP001497602"/>
    </source>
</evidence>
<dbReference type="EMBL" id="CAXJRC010000019">
    <property type="protein sequence ID" value="CAL2106687.1"/>
    <property type="molecule type" value="Genomic_DNA"/>
</dbReference>
<dbReference type="Proteomes" id="UP001497602">
    <property type="component" value="Unassembled WGS sequence"/>
</dbReference>
<sequence>MNWIKIDKSIETNYDFEIIGYNPDWIDEDFNPKGTRACFQNDSGEKGWCSAKWNNSHDCYDADFDTAPTHIMMIPKTPNKQ</sequence>
<organism evidence="1 2">
    <name type="scientific">Tenacibaculum vairaonense</name>
    <dbReference type="NCBI Taxonomy" id="3137860"/>
    <lineage>
        <taxon>Bacteria</taxon>
        <taxon>Pseudomonadati</taxon>
        <taxon>Bacteroidota</taxon>
        <taxon>Flavobacteriia</taxon>
        <taxon>Flavobacteriales</taxon>
        <taxon>Flavobacteriaceae</taxon>
        <taxon>Tenacibaculum</taxon>
    </lineage>
</organism>
<keyword evidence="2" id="KW-1185">Reference proteome</keyword>
<accession>A0ABP1F8L4</accession>
<proteinExistence type="predicted"/>
<protein>
    <recommendedName>
        <fullName evidence="3">DUF551 domain-containing protein</fullName>
    </recommendedName>
</protein>
<gene>
    <name evidence="1" type="ORF">T190115A13A_270044</name>
</gene>
<evidence type="ECO:0008006" key="3">
    <source>
        <dbReference type="Google" id="ProtNLM"/>
    </source>
</evidence>
<dbReference type="RefSeq" id="WP_348704020.1">
    <property type="nucleotide sequence ID" value="NZ_CAXIYA010000014.1"/>
</dbReference>
<comment type="caution">
    <text evidence="1">The sequence shown here is derived from an EMBL/GenBank/DDBJ whole genome shotgun (WGS) entry which is preliminary data.</text>
</comment>
<reference evidence="1 2" key="1">
    <citation type="submission" date="2024-05" db="EMBL/GenBank/DDBJ databases">
        <authorList>
            <person name="Duchaud E."/>
        </authorList>
    </citation>
    <scope>NUCLEOTIDE SEQUENCE [LARGE SCALE GENOMIC DNA]</scope>
    <source>
        <strain evidence="1">Ena-SAMPLE-TAB-13-05-2024-13:56:06:370-140305</strain>
    </source>
</reference>
<evidence type="ECO:0000313" key="1">
    <source>
        <dbReference type="EMBL" id="CAL2106687.1"/>
    </source>
</evidence>
<name>A0ABP1F8L4_9FLAO</name>